<dbReference type="GO" id="GO:0005524">
    <property type="term" value="F:ATP binding"/>
    <property type="evidence" value="ECO:0007669"/>
    <property type="project" value="UniProtKB-KW"/>
</dbReference>
<organism evidence="4 5">
    <name type="scientific">Thraustotheca clavata</name>
    <dbReference type="NCBI Taxonomy" id="74557"/>
    <lineage>
        <taxon>Eukaryota</taxon>
        <taxon>Sar</taxon>
        <taxon>Stramenopiles</taxon>
        <taxon>Oomycota</taxon>
        <taxon>Saprolegniomycetes</taxon>
        <taxon>Saprolegniales</taxon>
        <taxon>Achlyaceae</taxon>
        <taxon>Thraustotheca</taxon>
    </lineage>
</organism>
<keyword evidence="1" id="KW-0227">DNA damage</keyword>
<dbReference type="Gene3D" id="3.40.50.300">
    <property type="entry name" value="P-loop containing nucleotide triphosphate hydrolases"/>
    <property type="match status" value="1"/>
</dbReference>
<dbReference type="InterPro" id="IPR049163">
    <property type="entry name" value="Pif1-like_2B_dom"/>
</dbReference>
<dbReference type="EC" id="5.6.2.3" evidence="1"/>
<dbReference type="GO" id="GO:0016887">
    <property type="term" value="F:ATP hydrolysis activity"/>
    <property type="evidence" value="ECO:0007669"/>
    <property type="project" value="RHEA"/>
</dbReference>
<dbReference type="AlphaFoldDB" id="A0A1V9ZXF1"/>
<feature type="domain" description="AAA+ ATPase" evidence="3">
    <location>
        <begin position="183"/>
        <end position="404"/>
    </location>
</feature>
<dbReference type="InterPro" id="IPR010285">
    <property type="entry name" value="DNA_helicase_pif1-like_DEAD"/>
</dbReference>
<protein>
    <recommendedName>
        <fullName evidence="1">ATP-dependent DNA helicase</fullName>
        <ecNumber evidence="1">5.6.2.3</ecNumber>
    </recommendedName>
</protein>
<dbReference type="OrthoDB" id="192530at2759"/>
<comment type="cofactor">
    <cofactor evidence="1">
        <name>Mg(2+)</name>
        <dbReference type="ChEBI" id="CHEBI:18420"/>
    </cofactor>
</comment>
<gene>
    <name evidence="4" type="ORF">THRCLA_04958</name>
</gene>
<feature type="compositionally biased region" description="Polar residues" evidence="2">
    <location>
        <begin position="127"/>
        <end position="136"/>
    </location>
</feature>
<sequence>MEDECLCDVEVQVASSSTGQRRSSKVVRRVVLLKRAGGIQVCGPGYKAGIRTPGAEVYFSQIHNGKLTLIKRGLDTLTQYNFHNGQMKQLIKIRDFAFKQGAVSKTPVEMQKQIKSVSTPPRKALSDRTNNLLHTPSPSPLKNKKRKAASPHKARALHGSNTSKRTSAQFTHEQKEVIEAVAKRENVFFTGRAGTGKSFLLKQLQRRLPKDGLFSTATTGIAAYQIHGMTLHHFAGLTAASNFKLQEVIAAIERKKDALLRWQLAKVLIIDEISMLDGRVFDLLEGVARKIRKTTAYFGGIQLILSGDFCQLPPVSEDKQAIFCFEAKCWDDVIKTKFSLTQVFRQKDEEFIEILNAIREGNQTQTMLSKLNKQVIQVNDDATQAAELDSIHIFTHNIDVLQMNQKHLHALSGVAHEYTAKDRGARDYLTGFPVPSRVILKKDAKVMLTKTLSVTNGLVNGSRGIVLGFTPDAKLPIVRFTNGISQVIGLEEFNVMANDTIMASRHQIPLTLAYGISIHKSQGLTFDRATLHLSKVFEYGQAYVALSRLSLTKDTIDYMSSQEDDREESDVGFQAYREKYNETIATPNGPLLRVIQPPMDGVLESKRTELIENAEENLDQDMDELKDATHLRNVEIQRQFDAILTRGHQFEVKLAEEGRQRDESIAQLRDKFSSAFDQAYQAMETKTKAAFDQSLNGNIVEKEEWQNNVQVLFNEFIQVTVPNIIEALQGTITRRLEKSHETFDIDNTKLLKREKKMTNQVETHERKTAQAFVDEKDRRVSTFIALQEAIHATMRSDDRQTERKQNSHIQTIVALYNQYLEEKEMREAEDAELLEKVSSAMERLHSSILDTFGEEK</sequence>
<dbReference type="Pfam" id="PF21530">
    <property type="entry name" value="Pif1_2B_dom"/>
    <property type="match status" value="1"/>
</dbReference>
<dbReference type="InterPro" id="IPR003593">
    <property type="entry name" value="AAA+_ATPase"/>
</dbReference>
<comment type="similarity">
    <text evidence="1">Belongs to the helicase family.</text>
</comment>
<feature type="compositionally biased region" description="Polar residues" evidence="2">
    <location>
        <begin position="159"/>
        <end position="170"/>
    </location>
</feature>
<keyword evidence="5" id="KW-1185">Reference proteome</keyword>
<dbReference type="GO" id="GO:0006281">
    <property type="term" value="P:DNA repair"/>
    <property type="evidence" value="ECO:0007669"/>
    <property type="project" value="UniProtKB-KW"/>
</dbReference>
<dbReference type="EMBL" id="JNBS01001093">
    <property type="protein sequence ID" value="OQS02677.1"/>
    <property type="molecule type" value="Genomic_DNA"/>
</dbReference>
<dbReference type="PANTHER" id="PTHR47642:SF7">
    <property type="entry name" value="ATP-DEPENDENT DNA HELICASE PIF1"/>
    <property type="match status" value="1"/>
</dbReference>
<proteinExistence type="inferred from homology"/>
<keyword evidence="1" id="KW-0233">DNA recombination</keyword>
<dbReference type="STRING" id="74557.A0A1V9ZXF1"/>
<keyword evidence="1" id="KW-0067">ATP-binding</keyword>
<dbReference type="Pfam" id="PF05970">
    <property type="entry name" value="PIF1"/>
    <property type="match status" value="1"/>
</dbReference>
<dbReference type="SMART" id="SM00382">
    <property type="entry name" value="AAA"/>
    <property type="match status" value="1"/>
</dbReference>
<keyword evidence="1 4" id="KW-0347">Helicase</keyword>
<dbReference type="InterPro" id="IPR027417">
    <property type="entry name" value="P-loop_NTPase"/>
</dbReference>
<comment type="catalytic activity">
    <reaction evidence="1">
        <text>ATP + H2O = ADP + phosphate + H(+)</text>
        <dbReference type="Rhea" id="RHEA:13065"/>
        <dbReference type="ChEBI" id="CHEBI:15377"/>
        <dbReference type="ChEBI" id="CHEBI:15378"/>
        <dbReference type="ChEBI" id="CHEBI:30616"/>
        <dbReference type="ChEBI" id="CHEBI:43474"/>
        <dbReference type="ChEBI" id="CHEBI:456216"/>
        <dbReference type="EC" id="5.6.2.3"/>
    </reaction>
</comment>
<dbReference type="PANTHER" id="PTHR47642">
    <property type="entry name" value="ATP-DEPENDENT DNA HELICASE"/>
    <property type="match status" value="1"/>
</dbReference>
<evidence type="ECO:0000259" key="3">
    <source>
        <dbReference type="SMART" id="SM00382"/>
    </source>
</evidence>
<dbReference type="InterPro" id="IPR051055">
    <property type="entry name" value="PIF1_helicase"/>
</dbReference>
<reference evidence="4 5" key="1">
    <citation type="journal article" date="2014" name="Genome Biol. Evol.">
        <title>The secreted proteins of Achlya hypogyna and Thraustotheca clavata identify the ancestral oomycete secretome and reveal gene acquisitions by horizontal gene transfer.</title>
        <authorList>
            <person name="Misner I."/>
            <person name="Blouin N."/>
            <person name="Leonard G."/>
            <person name="Richards T.A."/>
            <person name="Lane C.E."/>
        </authorList>
    </citation>
    <scope>NUCLEOTIDE SEQUENCE [LARGE SCALE GENOMIC DNA]</scope>
    <source>
        <strain evidence="4 5">ATCC 34112</strain>
    </source>
</reference>
<dbReference type="CDD" id="cd18037">
    <property type="entry name" value="DEXSc_Pif1_like"/>
    <property type="match status" value="1"/>
</dbReference>
<comment type="caution">
    <text evidence="4">The sequence shown here is derived from an EMBL/GenBank/DDBJ whole genome shotgun (WGS) entry which is preliminary data.</text>
</comment>
<name>A0A1V9ZXF1_9STRA</name>
<keyword evidence="1" id="KW-0378">Hydrolase</keyword>
<evidence type="ECO:0000256" key="2">
    <source>
        <dbReference type="SAM" id="MobiDB-lite"/>
    </source>
</evidence>
<keyword evidence="1" id="KW-0234">DNA repair</keyword>
<evidence type="ECO:0000313" key="4">
    <source>
        <dbReference type="EMBL" id="OQS02677.1"/>
    </source>
</evidence>
<dbReference type="GO" id="GO:0000723">
    <property type="term" value="P:telomere maintenance"/>
    <property type="evidence" value="ECO:0007669"/>
    <property type="project" value="InterPro"/>
</dbReference>
<evidence type="ECO:0000313" key="5">
    <source>
        <dbReference type="Proteomes" id="UP000243217"/>
    </source>
</evidence>
<dbReference type="SUPFAM" id="SSF52540">
    <property type="entry name" value="P-loop containing nucleoside triphosphate hydrolases"/>
    <property type="match status" value="2"/>
</dbReference>
<dbReference type="Proteomes" id="UP000243217">
    <property type="component" value="Unassembled WGS sequence"/>
</dbReference>
<evidence type="ECO:0000256" key="1">
    <source>
        <dbReference type="RuleBase" id="RU363044"/>
    </source>
</evidence>
<accession>A0A1V9ZXF1</accession>
<feature type="compositionally biased region" description="Basic residues" evidence="2">
    <location>
        <begin position="142"/>
        <end position="156"/>
    </location>
</feature>
<dbReference type="GO" id="GO:0006310">
    <property type="term" value="P:DNA recombination"/>
    <property type="evidence" value="ECO:0007669"/>
    <property type="project" value="UniProtKB-KW"/>
</dbReference>
<feature type="region of interest" description="Disordered" evidence="2">
    <location>
        <begin position="111"/>
        <end position="170"/>
    </location>
</feature>
<keyword evidence="1" id="KW-0547">Nucleotide-binding</keyword>
<dbReference type="GO" id="GO:0043139">
    <property type="term" value="F:5'-3' DNA helicase activity"/>
    <property type="evidence" value="ECO:0007669"/>
    <property type="project" value="UniProtKB-EC"/>
</dbReference>